<name>A0A1I7NNJ4_9HYPH</name>
<evidence type="ECO:0000256" key="2">
    <source>
        <dbReference type="ARBA" id="ARBA00022691"/>
    </source>
</evidence>
<dbReference type="PANTHER" id="PTHR47739:SF1">
    <property type="entry name" value="TRNA1(VAL) (ADENINE(37)-N6)-METHYLTRANSFERASE"/>
    <property type="match status" value="1"/>
</dbReference>
<proteinExistence type="predicted"/>
<evidence type="ECO:0000256" key="1">
    <source>
        <dbReference type="ARBA" id="ARBA00022603"/>
    </source>
</evidence>
<accession>A0A1I7NNJ4</accession>
<dbReference type="GO" id="GO:0008168">
    <property type="term" value="F:methyltransferase activity"/>
    <property type="evidence" value="ECO:0007669"/>
    <property type="project" value="UniProtKB-KW"/>
</dbReference>
<keyword evidence="5" id="KW-1185">Reference proteome</keyword>
<dbReference type="GO" id="GO:0032259">
    <property type="term" value="P:methylation"/>
    <property type="evidence" value="ECO:0007669"/>
    <property type="project" value="UniProtKB-KW"/>
</dbReference>
<evidence type="ECO:0000259" key="3">
    <source>
        <dbReference type="Pfam" id="PF05175"/>
    </source>
</evidence>
<dbReference type="SUPFAM" id="SSF53335">
    <property type="entry name" value="S-adenosyl-L-methionine-dependent methyltransferases"/>
    <property type="match status" value="1"/>
</dbReference>
<dbReference type="InterPro" id="IPR029063">
    <property type="entry name" value="SAM-dependent_MTases_sf"/>
</dbReference>
<reference evidence="4 5" key="1">
    <citation type="submission" date="2016-10" db="EMBL/GenBank/DDBJ databases">
        <authorList>
            <person name="de Groot N.N."/>
        </authorList>
    </citation>
    <scope>NUCLEOTIDE SEQUENCE [LARGE SCALE GENOMIC DNA]</scope>
    <source>
        <strain evidence="4 5">IPL20</strain>
    </source>
</reference>
<dbReference type="Proteomes" id="UP000199074">
    <property type="component" value="Unassembled WGS sequence"/>
</dbReference>
<keyword evidence="1 4" id="KW-0808">Transferase</keyword>
<keyword evidence="1 4" id="KW-0489">Methyltransferase</keyword>
<evidence type="ECO:0000313" key="5">
    <source>
        <dbReference type="Proteomes" id="UP000199074"/>
    </source>
</evidence>
<dbReference type="Gene3D" id="3.40.50.150">
    <property type="entry name" value="Vaccinia Virus protein VP39"/>
    <property type="match status" value="1"/>
</dbReference>
<dbReference type="InterPro" id="IPR007848">
    <property type="entry name" value="Small_mtfrase_dom"/>
</dbReference>
<dbReference type="InterPro" id="IPR050210">
    <property type="entry name" value="tRNA_Adenine-N(6)_MTase"/>
</dbReference>
<sequence>MSLDQPSDFVKHQTTTRDAFLAGRITLSQPRHGFRAGLDSVLLGASVPEHTSSLLDLGAGVGTAGLVALALDRAQSTTLLERHEETAEMARRNAVENGFAARCEILCLDILASGITRRAAGLRENNYRSVIANPPFFGAGQGTLAPQASRADARHMGREALDGWVRCAAGAAAGGGDFTIVYPASGLADILGAMEGRFGALTVLPLAPRAGQAASRVLVRGIKGSRTPLTLLATRALHEQSGRSFAPEFDAIFRGQAALVW</sequence>
<gene>
    <name evidence="4" type="ORF">SAMN05216456_2394</name>
</gene>
<keyword evidence="2" id="KW-0949">S-adenosyl-L-methionine</keyword>
<protein>
    <submittedName>
        <fullName evidence="4">tRNA1(Val) A37 N6-methylase TrmN6</fullName>
    </submittedName>
</protein>
<organism evidence="4 5">
    <name type="scientific">Devosia crocina</name>
    <dbReference type="NCBI Taxonomy" id="429728"/>
    <lineage>
        <taxon>Bacteria</taxon>
        <taxon>Pseudomonadati</taxon>
        <taxon>Pseudomonadota</taxon>
        <taxon>Alphaproteobacteria</taxon>
        <taxon>Hyphomicrobiales</taxon>
        <taxon>Devosiaceae</taxon>
        <taxon>Devosia</taxon>
    </lineage>
</organism>
<evidence type="ECO:0000313" key="4">
    <source>
        <dbReference type="EMBL" id="SFV36243.1"/>
    </source>
</evidence>
<feature type="domain" description="Methyltransferase small" evidence="3">
    <location>
        <begin position="42"/>
        <end position="138"/>
    </location>
</feature>
<dbReference type="Pfam" id="PF05175">
    <property type="entry name" value="MTS"/>
    <property type="match status" value="1"/>
</dbReference>
<dbReference type="OrthoDB" id="5489421at2"/>
<dbReference type="EMBL" id="FPCK01000002">
    <property type="protein sequence ID" value="SFV36243.1"/>
    <property type="molecule type" value="Genomic_DNA"/>
</dbReference>
<dbReference type="AlphaFoldDB" id="A0A1I7NNJ4"/>
<dbReference type="PANTHER" id="PTHR47739">
    <property type="entry name" value="TRNA1(VAL) (ADENINE(37)-N6)-METHYLTRANSFERASE"/>
    <property type="match status" value="1"/>
</dbReference>
<dbReference type="STRING" id="429728.SAMN05216456_2394"/>